<dbReference type="EMBL" id="CAUYUE010000005">
    <property type="protein sequence ID" value="CAK0773454.1"/>
    <property type="molecule type" value="Genomic_DNA"/>
</dbReference>
<comment type="caution">
    <text evidence="2">The sequence shown here is derived from an EMBL/GenBank/DDBJ whole genome shotgun (WGS) entry which is preliminary data.</text>
</comment>
<protein>
    <submittedName>
        <fullName evidence="2">Uncharacterized protein</fullName>
    </submittedName>
</protein>
<dbReference type="AlphaFoldDB" id="A0AAV1I2C3"/>
<feature type="region of interest" description="Disordered" evidence="1">
    <location>
        <begin position="101"/>
        <end position="122"/>
    </location>
</feature>
<organism evidence="2 3">
    <name type="scientific">Coccomyxa viridis</name>
    <dbReference type="NCBI Taxonomy" id="1274662"/>
    <lineage>
        <taxon>Eukaryota</taxon>
        <taxon>Viridiplantae</taxon>
        <taxon>Chlorophyta</taxon>
        <taxon>core chlorophytes</taxon>
        <taxon>Trebouxiophyceae</taxon>
        <taxon>Trebouxiophyceae incertae sedis</taxon>
        <taxon>Coccomyxaceae</taxon>
        <taxon>Coccomyxa</taxon>
    </lineage>
</organism>
<proteinExistence type="predicted"/>
<gene>
    <name evidence="2" type="ORF">CVIRNUC_004067</name>
</gene>
<reference evidence="2 3" key="1">
    <citation type="submission" date="2023-10" db="EMBL/GenBank/DDBJ databases">
        <authorList>
            <person name="Maclean D."/>
            <person name="Macfadyen A."/>
        </authorList>
    </citation>
    <scope>NUCLEOTIDE SEQUENCE [LARGE SCALE GENOMIC DNA]</scope>
</reference>
<keyword evidence="3" id="KW-1185">Reference proteome</keyword>
<evidence type="ECO:0000313" key="3">
    <source>
        <dbReference type="Proteomes" id="UP001314263"/>
    </source>
</evidence>
<name>A0AAV1I2C3_9CHLO</name>
<dbReference type="Proteomes" id="UP001314263">
    <property type="component" value="Unassembled WGS sequence"/>
</dbReference>
<evidence type="ECO:0000313" key="2">
    <source>
        <dbReference type="EMBL" id="CAK0773454.1"/>
    </source>
</evidence>
<evidence type="ECO:0000256" key="1">
    <source>
        <dbReference type="SAM" id="MobiDB-lite"/>
    </source>
</evidence>
<accession>A0AAV1I2C3</accession>
<sequence length="122" mass="13460">MITPLAQDKLLIELDLLLEKDTSDLLHSRPLPSIGLSCRISHMPLGHLIQSWHLRRVLQYRLQRQQCTPSTAPQATILHALHSPSQNYAAASDEIADSRSRKLVAKHKGDSNASGCQLGAHA</sequence>